<dbReference type="Gene3D" id="3.10.129.130">
    <property type="match status" value="1"/>
</dbReference>
<dbReference type="GO" id="GO:0003723">
    <property type="term" value="F:RNA binding"/>
    <property type="evidence" value="ECO:0007669"/>
    <property type="project" value="InterPro"/>
</dbReference>
<evidence type="ECO:0000313" key="2">
    <source>
        <dbReference type="Proteomes" id="UP000036000"/>
    </source>
</evidence>
<proteinExistence type="predicted"/>
<dbReference type="KEGG" id="lko:ABN16_04600"/>
<reference evidence="1 2" key="1">
    <citation type="submission" date="2015-07" db="EMBL/GenBank/DDBJ databases">
        <title>Lactobacillus korensis/26-25/ whole genome sequencing.</title>
        <authorList>
            <person name="Kim M.K."/>
            <person name="Im W.-T."/>
            <person name="Srinivasan S."/>
            <person name="Lee J.-J."/>
        </authorList>
    </citation>
    <scope>NUCLEOTIDE SEQUENCE [LARGE SCALE GENOMIC DNA]</scope>
    <source>
        <strain evidence="1 2">26-25</strain>
    </source>
</reference>
<dbReference type="Pfam" id="PF13958">
    <property type="entry name" value="ToxN_toxin"/>
    <property type="match status" value="1"/>
</dbReference>
<dbReference type="InterPro" id="IPR025911">
    <property type="entry name" value="ToxN/AbiQ_toxin"/>
</dbReference>
<keyword evidence="2" id="KW-1185">Reference proteome</keyword>
<dbReference type="RefSeq" id="WP_048733289.1">
    <property type="nucleotide sequence ID" value="NZ_CP012033.1"/>
</dbReference>
<dbReference type="AlphaFoldDB" id="A0AAC8UV95"/>
<protein>
    <recommendedName>
        <fullName evidence="3">Type III toxin-antitoxin system ToxN/AbiQ family toxin</fullName>
    </recommendedName>
</protein>
<dbReference type="Proteomes" id="UP000036000">
    <property type="component" value="Chromosome"/>
</dbReference>
<name>A0AAC8UV95_9LACO</name>
<dbReference type="GO" id="GO:0004521">
    <property type="term" value="F:RNA endonuclease activity"/>
    <property type="evidence" value="ECO:0007669"/>
    <property type="project" value="InterPro"/>
</dbReference>
<evidence type="ECO:0000313" key="1">
    <source>
        <dbReference type="EMBL" id="AKP64344.1"/>
    </source>
</evidence>
<evidence type="ECO:0008006" key="3">
    <source>
        <dbReference type="Google" id="ProtNLM"/>
    </source>
</evidence>
<dbReference type="InterPro" id="IPR053735">
    <property type="entry name" value="Type_III_TA_endoRNase"/>
</dbReference>
<organism evidence="1 2">
    <name type="scientific">Levilactobacillus koreensis</name>
    <dbReference type="NCBI Taxonomy" id="637971"/>
    <lineage>
        <taxon>Bacteria</taxon>
        <taxon>Bacillati</taxon>
        <taxon>Bacillota</taxon>
        <taxon>Bacilli</taxon>
        <taxon>Lactobacillales</taxon>
        <taxon>Lactobacillaceae</taxon>
        <taxon>Levilactobacillus</taxon>
    </lineage>
</organism>
<gene>
    <name evidence="1" type="ORF">ABN16_04600</name>
</gene>
<accession>A0AAC8UV95</accession>
<dbReference type="EMBL" id="CP012033">
    <property type="protein sequence ID" value="AKP64344.1"/>
    <property type="molecule type" value="Genomic_DNA"/>
</dbReference>
<sequence length="159" mass="18883">MKLVYVDNRYISYLQQFDHRVLQNKSRRPYIGPVLTVNNHSYFAPFETSKPGKRVNNRLTFTIRKSPSSNSPILSFLLINDMIPVSTRNYIPIDMDHLKSLSPKKFDLLIKEQNFVRSNRQLILQKALSVYHKRLSSKVPFFNQMCLDFRLLEHKYLDF</sequence>